<sequence length="98" mass="10798">MQDEARIERRRPSTLERVFGGNPLSVCVRLAVVSVLVGFVLTMLGLDAESVFRGAAEFIAETIRDSGGLIRTIGTYLLTGAALVIPIWIFMRLTMSRK</sequence>
<evidence type="ECO:0000256" key="1">
    <source>
        <dbReference type="SAM" id="Phobius"/>
    </source>
</evidence>
<dbReference type="AlphaFoldDB" id="A0A918VX24"/>
<dbReference type="Proteomes" id="UP000646579">
    <property type="component" value="Unassembled WGS sequence"/>
</dbReference>
<feature type="transmembrane region" description="Helical" evidence="1">
    <location>
        <begin position="73"/>
        <end position="91"/>
    </location>
</feature>
<keyword evidence="1" id="KW-0812">Transmembrane</keyword>
<dbReference type="EMBL" id="BMZE01000003">
    <property type="protein sequence ID" value="GHA31370.1"/>
    <property type="molecule type" value="Genomic_DNA"/>
</dbReference>
<keyword evidence="1" id="KW-1133">Transmembrane helix</keyword>
<reference evidence="3" key="1">
    <citation type="journal article" date="2014" name="Int. J. Syst. Evol. Microbiol.">
        <title>Complete genome sequence of Corynebacterium casei LMG S-19264T (=DSM 44701T), isolated from a smear-ripened cheese.</title>
        <authorList>
            <consortium name="US DOE Joint Genome Institute (JGI-PGF)"/>
            <person name="Walter F."/>
            <person name="Albersmeier A."/>
            <person name="Kalinowski J."/>
            <person name="Ruckert C."/>
        </authorList>
    </citation>
    <scope>NUCLEOTIDE SEQUENCE</scope>
    <source>
        <strain evidence="3">KCTC 32437</strain>
    </source>
</reference>
<evidence type="ECO:0000313" key="3">
    <source>
        <dbReference type="EMBL" id="GHA31370.1"/>
    </source>
</evidence>
<name>A0A918VX24_9HYPH</name>
<dbReference type="InterPro" id="IPR045594">
    <property type="entry name" value="DUF6460"/>
</dbReference>
<dbReference type="Pfam" id="PF20061">
    <property type="entry name" value="DUF6460"/>
    <property type="match status" value="1"/>
</dbReference>
<evidence type="ECO:0000313" key="4">
    <source>
        <dbReference type="Proteomes" id="UP000646579"/>
    </source>
</evidence>
<protein>
    <recommendedName>
        <fullName evidence="2">DUF6460 domain-containing protein</fullName>
    </recommendedName>
</protein>
<reference evidence="3" key="2">
    <citation type="submission" date="2020-09" db="EMBL/GenBank/DDBJ databases">
        <authorList>
            <person name="Sun Q."/>
            <person name="Kim S."/>
        </authorList>
    </citation>
    <scope>NUCLEOTIDE SEQUENCE</scope>
    <source>
        <strain evidence="3">KCTC 32437</strain>
    </source>
</reference>
<keyword evidence="1" id="KW-0472">Membrane</keyword>
<proteinExistence type="predicted"/>
<keyword evidence="4" id="KW-1185">Reference proteome</keyword>
<comment type="caution">
    <text evidence="3">The sequence shown here is derived from an EMBL/GenBank/DDBJ whole genome shotgun (WGS) entry which is preliminary data.</text>
</comment>
<dbReference type="RefSeq" id="WP_189426462.1">
    <property type="nucleotide sequence ID" value="NZ_BMZE01000003.1"/>
</dbReference>
<accession>A0A918VX24</accession>
<gene>
    <name evidence="3" type="ORF">GCM10007989_29240</name>
</gene>
<organism evidence="3 4">
    <name type="scientific">Devosia pacifica</name>
    <dbReference type="NCBI Taxonomy" id="1335967"/>
    <lineage>
        <taxon>Bacteria</taxon>
        <taxon>Pseudomonadati</taxon>
        <taxon>Pseudomonadota</taxon>
        <taxon>Alphaproteobacteria</taxon>
        <taxon>Hyphomicrobiales</taxon>
        <taxon>Devosiaceae</taxon>
        <taxon>Devosia</taxon>
    </lineage>
</organism>
<evidence type="ECO:0000259" key="2">
    <source>
        <dbReference type="Pfam" id="PF20061"/>
    </source>
</evidence>
<feature type="domain" description="DUF6460" evidence="2">
    <location>
        <begin position="66"/>
        <end position="95"/>
    </location>
</feature>
<feature type="transmembrane region" description="Helical" evidence="1">
    <location>
        <begin position="21"/>
        <end position="44"/>
    </location>
</feature>